<keyword evidence="3" id="KW-0732">Signal</keyword>
<gene>
    <name evidence="11" type="ORF">RM844_26575</name>
</gene>
<keyword evidence="6" id="KW-0865">Zymogen</keyword>
<dbReference type="InterPro" id="IPR001254">
    <property type="entry name" value="Trypsin_dom"/>
</dbReference>
<evidence type="ECO:0000313" key="12">
    <source>
        <dbReference type="Proteomes" id="UP001183410"/>
    </source>
</evidence>
<evidence type="ECO:0000256" key="3">
    <source>
        <dbReference type="ARBA" id="ARBA00022729"/>
    </source>
</evidence>
<dbReference type="SUPFAM" id="SSF50494">
    <property type="entry name" value="Trypsin-like serine proteases"/>
    <property type="match status" value="1"/>
</dbReference>
<evidence type="ECO:0000256" key="1">
    <source>
        <dbReference type="ARBA" id="ARBA00007664"/>
    </source>
</evidence>
<accession>A0ABU2JXX4</accession>
<dbReference type="PRINTS" id="PR00861">
    <property type="entry name" value="ALYTICPTASE"/>
</dbReference>
<dbReference type="InterPro" id="IPR009003">
    <property type="entry name" value="Peptidase_S1_PA"/>
</dbReference>
<evidence type="ECO:0000313" key="11">
    <source>
        <dbReference type="EMBL" id="MDT0269853.1"/>
    </source>
</evidence>
<keyword evidence="2" id="KW-0645">Protease</keyword>
<reference evidence="12" key="1">
    <citation type="submission" date="2023-07" db="EMBL/GenBank/DDBJ databases">
        <title>30 novel species of actinomycetes from the DSMZ collection.</title>
        <authorList>
            <person name="Nouioui I."/>
        </authorList>
    </citation>
    <scope>NUCLEOTIDE SEQUENCE [LARGE SCALE GENOMIC DNA]</scope>
    <source>
        <strain evidence="12">DSM 44915</strain>
    </source>
</reference>
<comment type="caution">
    <text evidence="11">The sequence shown here is derived from an EMBL/GenBank/DDBJ whole genome shotgun (WGS) entry which is preliminary data.</text>
</comment>
<keyword evidence="5" id="KW-0720">Serine protease</keyword>
<dbReference type="Pfam" id="PF00089">
    <property type="entry name" value="Trypsin"/>
    <property type="match status" value="1"/>
</dbReference>
<evidence type="ECO:0000259" key="10">
    <source>
        <dbReference type="Pfam" id="PF02983"/>
    </source>
</evidence>
<feature type="domain" description="Peptidase S1" evidence="9">
    <location>
        <begin position="228"/>
        <end position="380"/>
    </location>
</feature>
<keyword evidence="7" id="KW-1015">Disulfide bond</keyword>
<keyword evidence="4" id="KW-0378">Hydrolase</keyword>
<dbReference type="InterPro" id="IPR043504">
    <property type="entry name" value="Peptidase_S1_PA_chymotrypsin"/>
</dbReference>
<evidence type="ECO:0000256" key="4">
    <source>
        <dbReference type="ARBA" id="ARBA00022801"/>
    </source>
</evidence>
<dbReference type="InterPro" id="IPR001316">
    <property type="entry name" value="Pept_S1A_streptogrisin"/>
</dbReference>
<dbReference type="EMBL" id="JAVREO010000020">
    <property type="protein sequence ID" value="MDT0269853.1"/>
    <property type="molecule type" value="Genomic_DNA"/>
</dbReference>
<evidence type="ECO:0000256" key="7">
    <source>
        <dbReference type="ARBA" id="ARBA00023157"/>
    </source>
</evidence>
<organism evidence="11 12">
    <name type="scientific">Streptomyces chisholmiae</name>
    <dbReference type="NCBI Taxonomy" id="3075540"/>
    <lineage>
        <taxon>Bacteria</taxon>
        <taxon>Bacillati</taxon>
        <taxon>Actinomycetota</taxon>
        <taxon>Actinomycetes</taxon>
        <taxon>Kitasatosporales</taxon>
        <taxon>Streptomycetaceae</taxon>
        <taxon>Streptomyces</taxon>
    </lineage>
</organism>
<dbReference type="CDD" id="cd21112">
    <property type="entry name" value="alphaLP-like"/>
    <property type="match status" value="1"/>
</dbReference>
<protein>
    <submittedName>
        <fullName evidence="11">S1 family peptidase</fullName>
    </submittedName>
</protein>
<evidence type="ECO:0000256" key="5">
    <source>
        <dbReference type="ARBA" id="ARBA00022825"/>
    </source>
</evidence>
<dbReference type="Proteomes" id="UP001183410">
    <property type="component" value="Unassembled WGS sequence"/>
</dbReference>
<comment type="similarity">
    <text evidence="1">Belongs to the peptidase S1 family.</text>
</comment>
<evidence type="ECO:0000256" key="8">
    <source>
        <dbReference type="SAM" id="MobiDB-lite"/>
    </source>
</evidence>
<dbReference type="PIRSF" id="PIRSF001134">
    <property type="entry name" value="Streptogrisin"/>
    <property type="match status" value="1"/>
</dbReference>
<feature type="region of interest" description="Disordered" evidence="8">
    <location>
        <begin position="1"/>
        <end position="37"/>
    </location>
</feature>
<dbReference type="Pfam" id="PF02983">
    <property type="entry name" value="Pro_Al_protease"/>
    <property type="match status" value="1"/>
</dbReference>
<evidence type="ECO:0000259" key="9">
    <source>
        <dbReference type="Pfam" id="PF00089"/>
    </source>
</evidence>
<keyword evidence="12" id="KW-1185">Reference proteome</keyword>
<dbReference type="Gene3D" id="2.40.10.10">
    <property type="entry name" value="Trypsin-like serine proteases"/>
    <property type="match status" value="2"/>
</dbReference>
<evidence type="ECO:0000256" key="2">
    <source>
        <dbReference type="ARBA" id="ARBA00022670"/>
    </source>
</evidence>
<sequence length="388" mass="38522">MDVTDRPSVRPGPCSLRSEGSNPHRRKSVTHRRKSTRRITVAATSAAALLAGSFAVAQASASPADPATTPSVLSSAEAGTLASTLVADLGASTTAGTYYDAGSQTLVVNVVDEAAVASVEAAGAEARLVEHSQETLDGVMTEVEAFAVPGTSWSVDPLSNQVRVKVDSTVADADLAAIQAGVEELGGLASLNTVEGEFQPFIAGGDAIYSSGARCSLGFNVTAGGTAGFLTAGHCGSVGSGWAESSGGSPIGTMTQGEFPGGDYALVEYTGATDNPSEVNRYDGTAQEITGAAEAVVGQSVERSGSTTGLHGGEVTGVDVAVSYPQGTVYGTIETNVCAEPGDSGGALFAGSDAVGLTSGGSGNCSFGGTTFFYPVTDALAAVGASIP</sequence>
<feature type="compositionally biased region" description="Basic residues" evidence="8">
    <location>
        <begin position="23"/>
        <end position="37"/>
    </location>
</feature>
<proteinExistence type="inferred from homology"/>
<dbReference type="InterPro" id="IPR004236">
    <property type="entry name" value="Pept_S1_alpha_lytic"/>
</dbReference>
<evidence type="ECO:0000256" key="6">
    <source>
        <dbReference type="ARBA" id="ARBA00023145"/>
    </source>
</evidence>
<feature type="domain" description="Peptidase S1A alpha-lytic prodomain" evidence="10">
    <location>
        <begin position="131"/>
        <end position="182"/>
    </location>
</feature>
<name>A0ABU2JXX4_9ACTN</name>